<dbReference type="SUPFAM" id="SSF143865">
    <property type="entry name" value="CorA soluble domain-like"/>
    <property type="match status" value="1"/>
</dbReference>
<keyword evidence="10" id="KW-1185">Reference proteome</keyword>
<keyword evidence="6 8" id="KW-1133">Transmembrane helix</keyword>
<dbReference type="SUPFAM" id="SSF144083">
    <property type="entry name" value="Magnesium transport protein CorA, transmembrane region"/>
    <property type="match status" value="1"/>
</dbReference>
<accession>A0ABM8FHG4</accession>
<dbReference type="RefSeq" id="WP_286336945.1">
    <property type="nucleotide sequence ID" value="NZ_AP027370.1"/>
</dbReference>
<evidence type="ECO:0000256" key="7">
    <source>
        <dbReference type="ARBA" id="ARBA00023136"/>
    </source>
</evidence>
<dbReference type="Proteomes" id="UP001321445">
    <property type="component" value="Chromosome"/>
</dbReference>
<evidence type="ECO:0000313" key="9">
    <source>
        <dbReference type="EMBL" id="BDY11729.1"/>
    </source>
</evidence>
<reference evidence="9 10" key="1">
    <citation type="submission" date="2023-03" db="EMBL/GenBank/DDBJ databases">
        <title>Description of Hydrogenimonas sp. ISO32.</title>
        <authorList>
            <person name="Mino S."/>
            <person name="Fukazawa S."/>
            <person name="Sawabe T."/>
        </authorList>
    </citation>
    <scope>NUCLEOTIDE SEQUENCE [LARGE SCALE GENOMIC DNA]</scope>
    <source>
        <strain evidence="9 10">ISO32</strain>
    </source>
</reference>
<evidence type="ECO:0000256" key="3">
    <source>
        <dbReference type="ARBA" id="ARBA00022448"/>
    </source>
</evidence>
<evidence type="ECO:0000256" key="6">
    <source>
        <dbReference type="ARBA" id="ARBA00022989"/>
    </source>
</evidence>
<dbReference type="InterPro" id="IPR045863">
    <property type="entry name" value="CorA_TM1_TM2"/>
</dbReference>
<sequence>MYIFSDRLYRKNEIKLRDDKKQIVFTTIDNHEIIEWLETHNFPESFIEDITNEDQSVAYEENDTFKLAIFKYFQKDPEDELLYHAENIVIIITVNKFIFLARDEKIVKSVVNHLYKRYKPNDSLEYIMYSVIDVLVDQTMSIVDKIDNRLEEIEDRIFDETLDEQEVQKNLYFSRRSLNRIGKVSVQHNDTVNKIINHLPVTVREKLRYEFIDLKEHLSFLINESKTYLDRTGYLQTLLMGFLSNRMNQAMQRLAAISLIFLPLTFIVGNYGMNFRYMPELDWKYGYLLVWGLNLGIAYLIFKWLKKKKWI</sequence>
<evidence type="ECO:0000256" key="1">
    <source>
        <dbReference type="ARBA" id="ARBA00004651"/>
    </source>
</evidence>
<keyword evidence="4" id="KW-1003">Cell membrane</keyword>
<gene>
    <name evidence="9" type="ORF">HCR_00410</name>
</gene>
<dbReference type="InterPro" id="IPR045861">
    <property type="entry name" value="CorA_cytoplasmic_dom"/>
</dbReference>
<evidence type="ECO:0000256" key="2">
    <source>
        <dbReference type="ARBA" id="ARBA00009765"/>
    </source>
</evidence>
<evidence type="ECO:0000313" key="10">
    <source>
        <dbReference type="Proteomes" id="UP001321445"/>
    </source>
</evidence>
<dbReference type="PANTHER" id="PTHR46494">
    <property type="entry name" value="CORA FAMILY METAL ION TRANSPORTER (EUROFUNG)"/>
    <property type="match status" value="1"/>
</dbReference>
<dbReference type="Gene3D" id="1.20.58.340">
    <property type="entry name" value="Magnesium transport protein CorA, transmembrane region"/>
    <property type="match status" value="2"/>
</dbReference>
<name>A0ABM8FHG4_9BACT</name>
<feature type="transmembrane region" description="Helical" evidence="8">
    <location>
        <begin position="254"/>
        <end position="273"/>
    </location>
</feature>
<comment type="similarity">
    <text evidence="2">Belongs to the CorA metal ion transporter (MIT) (TC 1.A.35) family.</text>
</comment>
<keyword evidence="5 8" id="KW-0812">Transmembrane</keyword>
<keyword evidence="7 8" id="KW-0472">Membrane</keyword>
<keyword evidence="3" id="KW-0813">Transport</keyword>
<feature type="transmembrane region" description="Helical" evidence="8">
    <location>
        <begin position="285"/>
        <end position="305"/>
    </location>
</feature>
<organism evidence="9 10">
    <name type="scientific">Hydrogenimonas cancrithermarum</name>
    <dbReference type="NCBI Taxonomy" id="2993563"/>
    <lineage>
        <taxon>Bacteria</taxon>
        <taxon>Pseudomonadati</taxon>
        <taxon>Campylobacterota</taxon>
        <taxon>Epsilonproteobacteria</taxon>
        <taxon>Campylobacterales</taxon>
        <taxon>Hydrogenimonadaceae</taxon>
        <taxon>Hydrogenimonas</taxon>
    </lineage>
</organism>
<dbReference type="CDD" id="cd12822">
    <property type="entry name" value="TmCorA-like"/>
    <property type="match status" value="1"/>
</dbReference>
<proteinExistence type="inferred from homology"/>
<evidence type="ECO:0000256" key="8">
    <source>
        <dbReference type="SAM" id="Phobius"/>
    </source>
</evidence>
<dbReference type="EMBL" id="AP027370">
    <property type="protein sequence ID" value="BDY11729.1"/>
    <property type="molecule type" value="Genomic_DNA"/>
</dbReference>
<dbReference type="PANTHER" id="PTHR46494:SF1">
    <property type="entry name" value="CORA FAMILY METAL ION TRANSPORTER (EUROFUNG)"/>
    <property type="match status" value="1"/>
</dbReference>
<evidence type="ECO:0000256" key="5">
    <source>
        <dbReference type="ARBA" id="ARBA00022692"/>
    </source>
</evidence>
<dbReference type="InterPro" id="IPR002523">
    <property type="entry name" value="MgTranspt_CorA/ZnTranspt_ZntB"/>
</dbReference>
<evidence type="ECO:0008006" key="11">
    <source>
        <dbReference type="Google" id="ProtNLM"/>
    </source>
</evidence>
<comment type="subcellular location">
    <subcellularLocation>
        <location evidence="1">Cell membrane</location>
        <topology evidence="1">Multi-pass membrane protein</topology>
    </subcellularLocation>
</comment>
<protein>
    <recommendedName>
        <fullName evidence="11">Magnesium and cobalt transport protein CorA</fullName>
    </recommendedName>
</protein>
<evidence type="ECO:0000256" key="4">
    <source>
        <dbReference type="ARBA" id="ARBA00022475"/>
    </source>
</evidence>
<dbReference type="Pfam" id="PF01544">
    <property type="entry name" value="CorA"/>
    <property type="match status" value="1"/>
</dbReference>